<feature type="compositionally biased region" description="Basic and acidic residues" evidence="1">
    <location>
        <begin position="1"/>
        <end position="11"/>
    </location>
</feature>
<keyword evidence="3" id="KW-1185">Reference proteome</keyword>
<evidence type="ECO:0000313" key="2">
    <source>
        <dbReference type="EMBL" id="AOU98330.1"/>
    </source>
</evidence>
<evidence type="ECO:0000313" key="3">
    <source>
        <dbReference type="Proteomes" id="UP000095401"/>
    </source>
</evidence>
<organism evidence="2 3">
    <name type="scientific">Acidihalobacter yilgarnensis</name>
    <dbReference type="NCBI Taxonomy" id="2819280"/>
    <lineage>
        <taxon>Bacteria</taxon>
        <taxon>Pseudomonadati</taxon>
        <taxon>Pseudomonadota</taxon>
        <taxon>Gammaproteobacteria</taxon>
        <taxon>Chromatiales</taxon>
        <taxon>Ectothiorhodospiraceae</taxon>
        <taxon>Acidihalobacter</taxon>
    </lineage>
</organism>
<dbReference type="KEGG" id="aprs:BI364_10465"/>
<reference evidence="3" key="1">
    <citation type="submission" date="2016-09" db="EMBL/GenBank/DDBJ databases">
        <title>Acidihalobacter prosperus F5.</title>
        <authorList>
            <person name="Khaleque H.N."/>
            <person name="Ramsay J.P."/>
            <person name="Kaksonen A.H."/>
            <person name="Boxall N.J."/>
            <person name="Watkin E.L.J."/>
        </authorList>
    </citation>
    <scope>NUCLEOTIDE SEQUENCE [LARGE SCALE GENOMIC DNA]</scope>
    <source>
        <strain evidence="3">F5</strain>
    </source>
</reference>
<gene>
    <name evidence="2" type="ORF">BI364_10465</name>
</gene>
<dbReference type="EMBL" id="CP017415">
    <property type="protein sequence ID" value="AOU98330.1"/>
    <property type="molecule type" value="Genomic_DNA"/>
</dbReference>
<protein>
    <submittedName>
        <fullName evidence="2">Uncharacterized protein</fullName>
    </submittedName>
</protein>
<evidence type="ECO:0000256" key="1">
    <source>
        <dbReference type="SAM" id="MobiDB-lite"/>
    </source>
</evidence>
<dbReference type="Proteomes" id="UP000095401">
    <property type="component" value="Chromosome"/>
</dbReference>
<feature type="region of interest" description="Disordered" evidence="1">
    <location>
        <begin position="1"/>
        <end position="37"/>
    </location>
</feature>
<proteinExistence type="predicted"/>
<feature type="compositionally biased region" description="Polar residues" evidence="1">
    <location>
        <begin position="17"/>
        <end position="27"/>
    </location>
</feature>
<dbReference type="AlphaFoldDB" id="A0A1D8IP98"/>
<name>A0A1D8IP98_9GAMM</name>
<accession>A0A1D8IP98</accession>
<sequence length="68" mass="7610">MWLSDRADARSHPNGYFNDNSGLTSQARHTKPFDHCREQRSWDGNPPLLAAPDIPNVCLSTLNVFASL</sequence>